<feature type="transmembrane region" description="Helical" evidence="8">
    <location>
        <begin position="373"/>
        <end position="390"/>
    </location>
</feature>
<evidence type="ECO:0000256" key="4">
    <source>
        <dbReference type="ARBA" id="ARBA00022989"/>
    </source>
</evidence>
<feature type="domain" description="Ima1 N-terminal" evidence="9">
    <location>
        <begin position="40"/>
        <end position="175"/>
    </location>
</feature>
<feature type="region of interest" description="Disordered" evidence="7">
    <location>
        <begin position="479"/>
        <end position="502"/>
    </location>
</feature>
<feature type="transmembrane region" description="Helical" evidence="8">
    <location>
        <begin position="224"/>
        <end position="243"/>
    </location>
</feature>
<evidence type="ECO:0000256" key="2">
    <source>
        <dbReference type="ARBA" id="ARBA00007600"/>
    </source>
</evidence>
<dbReference type="PANTHER" id="PTHR28646">
    <property type="entry name" value="TRANSMEMBRANE PROTEIN 201"/>
    <property type="match status" value="1"/>
</dbReference>
<dbReference type="PANTHER" id="PTHR28646:SF1">
    <property type="entry name" value="TRANSMEMBRANE PROTEIN 201"/>
    <property type="match status" value="1"/>
</dbReference>
<feature type="transmembrane region" description="Helical" evidence="8">
    <location>
        <begin position="350"/>
        <end position="367"/>
    </location>
</feature>
<name>A0A6P4JL73_DROKI</name>
<dbReference type="Proteomes" id="UP001652661">
    <property type="component" value="Chromosome X"/>
</dbReference>
<reference evidence="11" key="1">
    <citation type="submission" date="2025-08" db="UniProtKB">
        <authorList>
            <consortium name="RefSeq"/>
        </authorList>
    </citation>
    <scope>IDENTIFICATION</scope>
    <source>
        <strain evidence="11">14028-0561.14</strain>
        <tissue evidence="11">Whole fly</tissue>
    </source>
</reference>
<dbReference type="OrthoDB" id="5966927at2759"/>
<evidence type="ECO:0000256" key="7">
    <source>
        <dbReference type="SAM" id="MobiDB-lite"/>
    </source>
</evidence>
<keyword evidence="4 8" id="KW-1133">Transmembrane helix</keyword>
<dbReference type="GO" id="GO:0005637">
    <property type="term" value="C:nuclear inner membrane"/>
    <property type="evidence" value="ECO:0007669"/>
    <property type="project" value="UniProtKB-SubCell"/>
</dbReference>
<keyword evidence="3 8" id="KW-0812">Transmembrane</keyword>
<gene>
    <name evidence="11" type="primary">LOC108083904</name>
</gene>
<evidence type="ECO:0000256" key="3">
    <source>
        <dbReference type="ARBA" id="ARBA00022692"/>
    </source>
</evidence>
<proteinExistence type="inferred from homology"/>
<dbReference type="GO" id="GO:0030473">
    <property type="term" value="P:nuclear migration along microtubule"/>
    <property type="evidence" value="ECO:0007669"/>
    <property type="project" value="TreeGrafter"/>
</dbReference>
<comment type="subcellular location">
    <subcellularLocation>
        <location evidence="1">Nucleus inner membrane</location>
        <topology evidence="1">Multi-pass membrane protein</topology>
    </subcellularLocation>
</comment>
<accession>A0A6P4JL73</accession>
<keyword evidence="10" id="KW-1185">Reference proteome</keyword>
<evidence type="ECO:0000256" key="6">
    <source>
        <dbReference type="ARBA" id="ARBA00023242"/>
    </source>
</evidence>
<evidence type="ECO:0000259" key="9">
    <source>
        <dbReference type="Pfam" id="PF09779"/>
    </source>
</evidence>
<dbReference type="GO" id="GO:0051015">
    <property type="term" value="F:actin filament binding"/>
    <property type="evidence" value="ECO:0007669"/>
    <property type="project" value="TreeGrafter"/>
</dbReference>
<dbReference type="GO" id="GO:0005521">
    <property type="term" value="F:lamin binding"/>
    <property type="evidence" value="ECO:0007669"/>
    <property type="project" value="TreeGrafter"/>
</dbReference>
<sequence length="652" mass="72914">MDQLLPLAATCLPILAIIFVLGLALNKLYTSIRSRYNARVNCWFCSGNASVPYAERNSWTCPHCDQYNGFTKDGDYNRDMTTQRDCSQTSGKGSSQGSPTTICANSYYADVLGTTATALSSNGLCDSCNEAQRLKVEKLSQFEPKNERNFERELKVFRDQLEQQFRLCRTCERHVNGVLHEKKKMVLGSKFLNFVIKGAALLKQPYIHRLASAQRQHKLQRYRLVMLILTFINILCLICRMPLATSEQFTKFLGQTFGSALFYAYSHVLTLVRVLVSSLMGNLAEERDVTAKLRLYLSTFGKLLLFSVGLSQQQVQQATFASCFISIYPYAMLGLGFLHKINDGLKFTRFTVILLLWSAYAKGISMLEPHIDGIGLLLLGSVITLGLLVTNRSNLLRLSPNHDESADDSFHRLCADECLSDEENLSMLSQQLSDCSSLTHSLRSPTVYQSAGAPTISQRSQVVVPPAASVLSLDSLHLSTHQQQQQQQQQSWRGNAGGASTVSPFTVFQQKHQQHQHHQQFMMGHWNRGAGGAPLASNGQREFARSTQSLLMPSRFSPGLMNGRSGDVNAWLAANQSTYDKQQHQQQQQPLSQQLSRTTSQSSGFESQPRPESYPEPGAAFAIRDYNYMVSVPAASVYQFPGQQHHHHHHPL</sequence>
<keyword evidence="5 8" id="KW-0472">Membrane</keyword>
<comment type="similarity">
    <text evidence="2">Belongs to the TMEM201 family.</text>
</comment>
<dbReference type="AlphaFoldDB" id="A0A6P4JL73"/>
<evidence type="ECO:0000256" key="8">
    <source>
        <dbReference type="SAM" id="Phobius"/>
    </source>
</evidence>
<dbReference type="InterPro" id="IPR018617">
    <property type="entry name" value="Ima1_N"/>
</dbReference>
<evidence type="ECO:0000256" key="1">
    <source>
        <dbReference type="ARBA" id="ARBA00004473"/>
    </source>
</evidence>
<keyword evidence="6" id="KW-0539">Nucleus</keyword>
<feature type="transmembrane region" description="Helical" evidence="8">
    <location>
        <begin position="295"/>
        <end position="312"/>
    </location>
</feature>
<evidence type="ECO:0000313" key="11">
    <source>
        <dbReference type="RefSeq" id="XP_017035389.1"/>
    </source>
</evidence>
<dbReference type="GeneID" id="108083904"/>
<feature type="region of interest" description="Disordered" evidence="7">
    <location>
        <begin position="577"/>
        <end position="618"/>
    </location>
</feature>
<dbReference type="InterPro" id="IPR040041">
    <property type="entry name" value="TMEM201"/>
</dbReference>
<dbReference type="OMA" id="QPHFNRL"/>
<dbReference type="RefSeq" id="XP_017035389.1">
    <property type="nucleotide sequence ID" value="XM_017179900.3"/>
</dbReference>
<organism evidence="10 11">
    <name type="scientific">Drosophila kikkawai</name>
    <name type="common">Fruit fly</name>
    <dbReference type="NCBI Taxonomy" id="30033"/>
    <lineage>
        <taxon>Eukaryota</taxon>
        <taxon>Metazoa</taxon>
        <taxon>Ecdysozoa</taxon>
        <taxon>Arthropoda</taxon>
        <taxon>Hexapoda</taxon>
        <taxon>Insecta</taxon>
        <taxon>Pterygota</taxon>
        <taxon>Neoptera</taxon>
        <taxon>Endopterygota</taxon>
        <taxon>Diptera</taxon>
        <taxon>Brachycera</taxon>
        <taxon>Muscomorpha</taxon>
        <taxon>Ephydroidea</taxon>
        <taxon>Drosophilidae</taxon>
        <taxon>Drosophila</taxon>
        <taxon>Sophophora</taxon>
    </lineage>
</organism>
<protein>
    <recommendedName>
        <fullName evidence="9">Ima1 N-terminal domain-containing protein</fullName>
    </recommendedName>
</protein>
<feature type="transmembrane region" description="Helical" evidence="8">
    <location>
        <begin position="263"/>
        <end position="283"/>
    </location>
</feature>
<feature type="transmembrane region" description="Helical" evidence="8">
    <location>
        <begin position="6"/>
        <end position="25"/>
    </location>
</feature>
<evidence type="ECO:0000256" key="5">
    <source>
        <dbReference type="ARBA" id="ARBA00023136"/>
    </source>
</evidence>
<dbReference type="Pfam" id="PF09779">
    <property type="entry name" value="Ima1_N"/>
    <property type="match status" value="1"/>
</dbReference>
<evidence type="ECO:0000313" key="10">
    <source>
        <dbReference type="Proteomes" id="UP001652661"/>
    </source>
</evidence>
<feature type="transmembrane region" description="Helical" evidence="8">
    <location>
        <begin position="318"/>
        <end position="338"/>
    </location>
</feature>
<feature type="compositionally biased region" description="Low complexity" evidence="7">
    <location>
        <begin position="577"/>
        <end position="603"/>
    </location>
</feature>